<feature type="domain" description="ABM" evidence="1">
    <location>
        <begin position="4"/>
        <end position="93"/>
    </location>
</feature>
<evidence type="ECO:0000259" key="1">
    <source>
        <dbReference type="PROSITE" id="PS51725"/>
    </source>
</evidence>
<keyword evidence="3" id="KW-1185">Reference proteome</keyword>
<dbReference type="GO" id="GO:0004497">
    <property type="term" value="F:monooxygenase activity"/>
    <property type="evidence" value="ECO:0007669"/>
    <property type="project" value="UniProtKB-KW"/>
</dbReference>
<keyword evidence="2" id="KW-0503">Monooxygenase</keyword>
<dbReference type="InterPro" id="IPR007138">
    <property type="entry name" value="ABM_dom"/>
</dbReference>
<keyword evidence="2" id="KW-0560">Oxidoreductase</keyword>
<dbReference type="AlphaFoldDB" id="A0A1G6T8C9"/>
<dbReference type="EMBL" id="FMZB01000008">
    <property type="protein sequence ID" value="SDD25392.1"/>
    <property type="molecule type" value="Genomic_DNA"/>
</dbReference>
<reference evidence="3" key="1">
    <citation type="submission" date="2016-10" db="EMBL/GenBank/DDBJ databases">
        <authorList>
            <person name="Varghese N."/>
            <person name="Submissions S."/>
        </authorList>
    </citation>
    <scope>NUCLEOTIDE SEQUENCE [LARGE SCALE GENOMIC DNA]</scope>
    <source>
        <strain evidence="3">DSM 21620</strain>
    </source>
</reference>
<protein>
    <submittedName>
        <fullName evidence="2">Quinol monooxygenase YgiN</fullName>
    </submittedName>
</protein>
<dbReference type="Pfam" id="PF03992">
    <property type="entry name" value="ABM"/>
    <property type="match status" value="1"/>
</dbReference>
<dbReference type="Proteomes" id="UP000198666">
    <property type="component" value="Unassembled WGS sequence"/>
</dbReference>
<dbReference type="PANTHER" id="PTHR33336">
    <property type="entry name" value="QUINOL MONOOXYGENASE YGIN-RELATED"/>
    <property type="match status" value="1"/>
</dbReference>
<dbReference type="InterPro" id="IPR050744">
    <property type="entry name" value="AI-2_Isomerase_LsrG"/>
</dbReference>
<dbReference type="RefSeq" id="WP_093727925.1">
    <property type="nucleotide sequence ID" value="NZ_FMZB01000008.1"/>
</dbReference>
<organism evidence="2 3">
    <name type="scientific">Terribacillus halophilus</name>
    <dbReference type="NCBI Taxonomy" id="361279"/>
    <lineage>
        <taxon>Bacteria</taxon>
        <taxon>Bacillati</taxon>
        <taxon>Bacillota</taxon>
        <taxon>Bacilli</taxon>
        <taxon>Bacillales</taxon>
        <taxon>Bacillaceae</taxon>
        <taxon>Terribacillus</taxon>
    </lineage>
</organism>
<dbReference type="OrthoDB" id="165368at2"/>
<dbReference type="InterPro" id="IPR011008">
    <property type="entry name" value="Dimeric_a/b-barrel"/>
</dbReference>
<dbReference type="SUPFAM" id="SSF54909">
    <property type="entry name" value="Dimeric alpha+beta barrel"/>
    <property type="match status" value="1"/>
</dbReference>
<sequence>MQKFGLFGRFLVDNEDREELSEILLEAAKAMEDVDGCEVYQVSVSNEEPRAVYVYEVWKDEAAHQASLALEVTQTLIHRAKPLITGMERMNTLQTLGGLGIDTN</sequence>
<evidence type="ECO:0000313" key="2">
    <source>
        <dbReference type="EMBL" id="SDD25392.1"/>
    </source>
</evidence>
<accession>A0A1G6T8C9</accession>
<dbReference type="PROSITE" id="PS51725">
    <property type="entry name" value="ABM"/>
    <property type="match status" value="1"/>
</dbReference>
<gene>
    <name evidence="2" type="ORF">SAMN05421663_10890</name>
</gene>
<name>A0A1G6T8C9_9BACI</name>
<dbReference type="Gene3D" id="3.30.70.100">
    <property type="match status" value="1"/>
</dbReference>
<proteinExistence type="predicted"/>
<evidence type="ECO:0000313" key="3">
    <source>
        <dbReference type="Proteomes" id="UP000198666"/>
    </source>
</evidence>
<dbReference type="PANTHER" id="PTHR33336:SF14">
    <property type="entry name" value="ANTIBIOTIC BIOSYNTHESIS MONOOXYGENASE"/>
    <property type="match status" value="1"/>
</dbReference>
<dbReference type="STRING" id="361279.SAMN05421663_10890"/>